<evidence type="ECO:0000313" key="3">
    <source>
        <dbReference type="Proteomes" id="UP000030661"/>
    </source>
</evidence>
<evidence type="ECO:0008006" key="4">
    <source>
        <dbReference type="Google" id="ProtNLM"/>
    </source>
</evidence>
<keyword evidence="3" id="KW-1185">Reference proteome</keyword>
<keyword evidence="1" id="KW-1133">Transmembrane helix</keyword>
<dbReference type="PROSITE" id="PS51257">
    <property type="entry name" value="PROKAR_LIPOPROTEIN"/>
    <property type="match status" value="1"/>
</dbReference>
<sequence length="198" mass="21365">MRSQAYIYHSGVKCLCFRVGWGIALLMLSLFFVGCGKPGNSANNYTNSIVTITSLNDNQPFQSDVLTDGYATDDVITAKLQCDFRAADDDPTAPDGPSVFDTIIFHSYHVGHQRSDGGANPSDFTAGLTLSVAPDSEAEVNVVIVRAFDKNRSPLEELRDDGEIFTTTTLTLYGQDGYGNDIAVSASLAISFANFPDE</sequence>
<dbReference type="AlphaFoldDB" id="A0A081BZD3"/>
<dbReference type="Proteomes" id="UP000030661">
    <property type="component" value="Unassembled WGS sequence"/>
</dbReference>
<proteinExistence type="predicted"/>
<dbReference type="EMBL" id="DF820466">
    <property type="protein sequence ID" value="GAK57688.1"/>
    <property type="molecule type" value="Genomic_DNA"/>
</dbReference>
<gene>
    <name evidence="2" type="ORF">U27_04655</name>
</gene>
<name>A0A081BZD3_VECG1</name>
<reference evidence="2" key="1">
    <citation type="journal article" date="2015" name="PeerJ">
        <title>First genomic representation of candidate bacterial phylum KSB3 points to enhanced environmental sensing as a trigger of wastewater bulking.</title>
        <authorList>
            <person name="Sekiguchi Y."/>
            <person name="Ohashi A."/>
            <person name="Parks D.H."/>
            <person name="Yamauchi T."/>
            <person name="Tyson G.W."/>
            <person name="Hugenholtz P."/>
        </authorList>
    </citation>
    <scope>NUCLEOTIDE SEQUENCE [LARGE SCALE GENOMIC DNA]</scope>
</reference>
<keyword evidence="1" id="KW-0812">Transmembrane</keyword>
<evidence type="ECO:0000256" key="1">
    <source>
        <dbReference type="SAM" id="Phobius"/>
    </source>
</evidence>
<dbReference type="HOGENOM" id="CLU_1375843_0_0_0"/>
<protein>
    <recommendedName>
        <fullName evidence="4">Lipoprotein</fullName>
    </recommendedName>
</protein>
<organism evidence="2">
    <name type="scientific">Vecturithrix granuli</name>
    <dbReference type="NCBI Taxonomy" id="1499967"/>
    <lineage>
        <taxon>Bacteria</taxon>
        <taxon>Candidatus Moduliflexota</taxon>
        <taxon>Candidatus Vecturitrichia</taxon>
        <taxon>Candidatus Vecturitrichales</taxon>
        <taxon>Candidatus Vecturitrichaceae</taxon>
        <taxon>Candidatus Vecturithrix</taxon>
    </lineage>
</organism>
<feature type="transmembrane region" description="Helical" evidence="1">
    <location>
        <begin position="12"/>
        <end position="33"/>
    </location>
</feature>
<evidence type="ECO:0000313" key="2">
    <source>
        <dbReference type="EMBL" id="GAK57688.1"/>
    </source>
</evidence>
<dbReference type="STRING" id="1499967.U27_04655"/>
<keyword evidence="1" id="KW-0472">Membrane</keyword>
<accession>A0A081BZD3</accession>